<accession>A0ACC2MB91</accession>
<dbReference type="Proteomes" id="UP001234297">
    <property type="component" value="Chromosome 2"/>
</dbReference>
<evidence type="ECO:0000313" key="1">
    <source>
        <dbReference type="EMBL" id="KAJ8642984.1"/>
    </source>
</evidence>
<name>A0ACC2MB91_PERAE</name>
<reference evidence="1 2" key="1">
    <citation type="journal article" date="2022" name="Hortic Res">
        <title>A haplotype resolved chromosomal level avocado genome allows analysis of novel avocado genes.</title>
        <authorList>
            <person name="Nath O."/>
            <person name="Fletcher S.J."/>
            <person name="Hayward A."/>
            <person name="Shaw L.M."/>
            <person name="Masouleh A.K."/>
            <person name="Furtado A."/>
            <person name="Henry R.J."/>
            <person name="Mitter N."/>
        </authorList>
    </citation>
    <scope>NUCLEOTIDE SEQUENCE [LARGE SCALE GENOMIC DNA]</scope>
    <source>
        <strain evidence="2">cv. Hass</strain>
    </source>
</reference>
<gene>
    <name evidence="1" type="ORF">MRB53_004732</name>
</gene>
<comment type="caution">
    <text evidence="1">The sequence shown here is derived from an EMBL/GenBank/DDBJ whole genome shotgun (WGS) entry which is preliminary data.</text>
</comment>
<protein>
    <submittedName>
        <fullName evidence="1">Uncharacterized protein</fullName>
    </submittedName>
</protein>
<dbReference type="EMBL" id="CM056810">
    <property type="protein sequence ID" value="KAJ8642984.1"/>
    <property type="molecule type" value="Genomic_DNA"/>
</dbReference>
<proteinExistence type="predicted"/>
<evidence type="ECO:0000313" key="2">
    <source>
        <dbReference type="Proteomes" id="UP001234297"/>
    </source>
</evidence>
<sequence length="126" mass="14382">MTATMPPSKMLKPYIAKTAAMKAPWVFLFAYSDMMVAERAQSPPKKWKKHRVTMTDLAPWLKEGSESLTEQMTIRRQVMLYTRLRPILLPSQPKKSWPARVPQKVTPLMAADMLGRRRPGLAAPSM</sequence>
<organism evidence="1 2">
    <name type="scientific">Persea americana</name>
    <name type="common">Avocado</name>
    <dbReference type="NCBI Taxonomy" id="3435"/>
    <lineage>
        <taxon>Eukaryota</taxon>
        <taxon>Viridiplantae</taxon>
        <taxon>Streptophyta</taxon>
        <taxon>Embryophyta</taxon>
        <taxon>Tracheophyta</taxon>
        <taxon>Spermatophyta</taxon>
        <taxon>Magnoliopsida</taxon>
        <taxon>Magnoliidae</taxon>
        <taxon>Laurales</taxon>
        <taxon>Lauraceae</taxon>
        <taxon>Persea</taxon>
    </lineage>
</organism>
<keyword evidence="2" id="KW-1185">Reference proteome</keyword>